<evidence type="ECO:0000256" key="4">
    <source>
        <dbReference type="ARBA" id="ARBA00022692"/>
    </source>
</evidence>
<evidence type="ECO:0000256" key="2">
    <source>
        <dbReference type="ARBA" id="ARBA00006279"/>
    </source>
</evidence>
<dbReference type="PANTHER" id="PTHR11660">
    <property type="entry name" value="SOLUTE CARRIER FAMILY 40 MEMBER"/>
    <property type="match status" value="1"/>
</dbReference>
<dbReference type="Proteomes" id="UP000076532">
    <property type="component" value="Unassembled WGS sequence"/>
</dbReference>
<dbReference type="GO" id="GO:0005381">
    <property type="term" value="F:iron ion transmembrane transporter activity"/>
    <property type="evidence" value="ECO:0007669"/>
    <property type="project" value="UniProtKB-UniRule"/>
</dbReference>
<feature type="transmembrane region" description="Helical" evidence="7">
    <location>
        <begin position="473"/>
        <end position="494"/>
    </location>
</feature>
<dbReference type="AlphaFoldDB" id="A0A166Q779"/>
<feature type="transmembrane region" description="Helical" evidence="7">
    <location>
        <begin position="157"/>
        <end position="180"/>
    </location>
</feature>
<comment type="function">
    <text evidence="7">May be involved in iron transport and iron homeostasis.</text>
</comment>
<feature type="transmembrane region" description="Helical" evidence="7">
    <location>
        <begin position="71"/>
        <end position="96"/>
    </location>
</feature>
<evidence type="ECO:0000256" key="3">
    <source>
        <dbReference type="ARBA" id="ARBA00022448"/>
    </source>
</evidence>
<dbReference type="OrthoDB" id="648861at2759"/>
<comment type="similarity">
    <text evidence="2 7">Belongs to the ferroportin (FP) (TC 2.A.100) family. SLC40A subfamily.</text>
</comment>
<keyword evidence="5 7" id="KW-1133">Transmembrane helix</keyword>
<keyword evidence="4 7" id="KW-0812">Transmembrane</keyword>
<protein>
    <recommendedName>
        <fullName evidence="7">Solute carrier family 40 member</fullName>
    </recommendedName>
</protein>
<evidence type="ECO:0000256" key="5">
    <source>
        <dbReference type="ARBA" id="ARBA00022989"/>
    </source>
</evidence>
<keyword evidence="3 7" id="KW-0813">Transport</keyword>
<proteinExistence type="inferred from homology"/>
<feature type="transmembrane region" description="Helical" evidence="7">
    <location>
        <begin position="402"/>
        <end position="422"/>
    </location>
</feature>
<sequence>MTTSINVSSAQEAHGLAIESGQLIQLHSLQVEEPSNVEAVGQEATPLGVKSLFVLSTLRFSSAWGERSSTFAFYLFLVIIFPSSLLPASIYGFCVTGSGIISSGTIGSLIDKNNRLVIVRFATLGQKISSGVTYALFLSLFLTPLGHADTLRGRSLGIFIGIIVAGAILKVSTVCLTISIERDWASTIGRGSSQRLAGLNAWLRRVDLVCDLISPLFVSGLIAGASYPFAAAFLAGMTVVSLFVELILSGLAYRRFPELQSKPSRQLPPTQADNKTNMRRILALLDPQDMIQDFTEFRKLPVFYTTLSIASIYLTVLSFDGTMLTFLKSSRNYSDPFLAGQRAACTAAGLTGTVLFPIVSKKLGLVRTGSWSIWCEFICLLPVVVALYAGASNTNTVAEVPAWNAALLFGGMAFSRIGLWMFDLAQLQILQESLESHPRRNRLTSFQYTLQNVFDMAKYALTMGLARPSEFKWAGMISVVAVFVGGTLYTFGYARIVRGHLAPHWHWLIKFKLS</sequence>
<feature type="transmembrane region" description="Helical" evidence="7">
    <location>
        <begin position="371"/>
        <end position="390"/>
    </location>
</feature>
<dbReference type="Pfam" id="PF06963">
    <property type="entry name" value="FPN1"/>
    <property type="match status" value="1"/>
</dbReference>
<dbReference type="EMBL" id="KV417512">
    <property type="protein sequence ID" value="KZP26835.1"/>
    <property type="molecule type" value="Genomic_DNA"/>
</dbReference>
<gene>
    <name evidence="8" type="ORF">FIBSPDRAFT_1040578</name>
</gene>
<dbReference type="PANTHER" id="PTHR11660:SF57">
    <property type="entry name" value="SOLUTE CARRIER FAMILY 40 MEMBER"/>
    <property type="match status" value="1"/>
</dbReference>
<accession>A0A166Q779</accession>
<name>A0A166Q779_9AGAM</name>
<keyword evidence="6 7" id="KW-0472">Membrane</keyword>
<reference evidence="8 9" key="1">
    <citation type="journal article" date="2016" name="Mol. Biol. Evol.">
        <title>Comparative Genomics of Early-Diverging Mushroom-Forming Fungi Provides Insights into the Origins of Lignocellulose Decay Capabilities.</title>
        <authorList>
            <person name="Nagy L.G."/>
            <person name="Riley R."/>
            <person name="Tritt A."/>
            <person name="Adam C."/>
            <person name="Daum C."/>
            <person name="Floudas D."/>
            <person name="Sun H."/>
            <person name="Yadav J.S."/>
            <person name="Pangilinan J."/>
            <person name="Larsson K.H."/>
            <person name="Matsuura K."/>
            <person name="Barry K."/>
            <person name="Labutti K."/>
            <person name="Kuo R."/>
            <person name="Ohm R.A."/>
            <person name="Bhattacharya S.S."/>
            <person name="Shirouzu T."/>
            <person name="Yoshinaga Y."/>
            <person name="Martin F.M."/>
            <person name="Grigoriev I.V."/>
            <person name="Hibbett D.S."/>
        </authorList>
    </citation>
    <scope>NUCLEOTIDE SEQUENCE [LARGE SCALE GENOMIC DNA]</scope>
    <source>
        <strain evidence="8 9">CBS 109695</strain>
    </source>
</reference>
<dbReference type="GO" id="GO:0016020">
    <property type="term" value="C:membrane"/>
    <property type="evidence" value="ECO:0007669"/>
    <property type="project" value="UniProtKB-SubCell"/>
</dbReference>
<feature type="transmembrane region" description="Helical" evidence="7">
    <location>
        <begin position="117"/>
        <end position="137"/>
    </location>
</feature>
<feature type="transmembrane region" description="Helical" evidence="7">
    <location>
        <begin position="339"/>
        <end position="359"/>
    </location>
</feature>
<feature type="transmembrane region" description="Helical" evidence="7">
    <location>
        <begin position="300"/>
        <end position="319"/>
    </location>
</feature>
<evidence type="ECO:0000256" key="6">
    <source>
        <dbReference type="ARBA" id="ARBA00023136"/>
    </source>
</evidence>
<dbReference type="InterPro" id="IPR036259">
    <property type="entry name" value="MFS_trans_sf"/>
</dbReference>
<evidence type="ECO:0000313" key="8">
    <source>
        <dbReference type="EMBL" id="KZP26835.1"/>
    </source>
</evidence>
<dbReference type="InterPro" id="IPR009716">
    <property type="entry name" value="Ferroportin-1"/>
</dbReference>
<keyword evidence="9" id="KW-1185">Reference proteome</keyword>
<feature type="transmembrane region" description="Helical" evidence="7">
    <location>
        <begin position="201"/>
        <end position="223"/>
    </location>
</feature>
<keyword evidence="7" id="KW-0406">Ion transport</keyword>
<feature type="transmembrane region" description="Helical" evidence="7">
    <location>
        <begin position="229"/>
        <end position="253"/>
    </location>
</feature>
<dbReference type="SUPFAM" id="SSF103473">
    <property type="entry name" value="MFS general substrate transporter"/>
    <property type="match status" value="1"/>
</dbReference>
<evidence type="ECO:0000256" key="1">
    <source>
        <dbReference type="ARBA" id="ARBA00004141"/>
    </source>
</evidence>
<evidence type="ECO:0000256" key="7">
    <source>
        <dbReference type="RuleBase" id="RU365065"/>
    </source>
</evidence>
<dbReference type="STRING" id="436010.A0A166Q779"/>
<organism evidence="8 9">
    <name type="scientific">Athelia psychrophila</name>
    <dbReference type="NCBI Taxonomy" id="1759441"/>
    <lineage>
        <taxon>Eukaryota</taxon>
        <taxon>Fungi</taxon>
        <taxon>Dikarya</taxon>
        <taxon>Basidiomycota</taxon>
        <taxon>Agaricomycotina</taxon>
        <taxon>Agaricomycetes</taxon>
        <taxon>Agaricomycetidae</taxon>
        <taxon>Atheliales</taxon>
        <taxon>Atheliaceae</taxon>
        <taxon>Athelia</taxon>
    </lineage>
</organism>
<evidence type="ECO:0000313" key="9">
    <source>
        <dbReference type="Proteomes" id="UP000076532"/>
    </source>
</evidence>
<comment type="subcellular location">
    <subcellularLocation>
        <location evidence="1 7">Membrane</location>
        <topology evidence="1 7">Multi-pass membrane protein</topology>
    </subcellularLocation>
</comment>